<dbReference type="Gene3D" id="2.40.170.20">
    <property type="entry name" value="TonB-dependent receptor, beta-barrel domain"/>
    <property type="match status" value="1"/>
</dbReference>
<keyword evidence="10" id="KW-0675">Receptor</keyword>
<dbReference type="Pfam" id="PF13715">
    <property type="entry name" value="CarbopepD_reg_2"/>
    <property type="match status" value="1"/>
</dbReference>
<feature type="chain" id="PRO_5039566451" evidence="8">
    <location>
        <begin position="22"/>
        <end position="1083"/>
    </location>
</feature>
<dbReference type="InterPro" id="IPR039426">
    <property type="entry name" value="TonB-dep_rcpt-like"/>
</dbReference>
<dbReference type="InterPro" id="IPR018247">
    <property type="entry name" value="EF_Hand_1_Ca_BS"/>
</dbReference>
<evidence type="ECO:0000256" key="7">
    <source>
        <dbReference type="PROSITE-ProRule" id="PRU01360"/>
    </source>
</evidence>
<comment type="caution">
    <text evidence="10">The sequence shown here is derived from an EMBL/GenBank/DDBJ whole genome shotgun (WGS) entry which is preliminary data.</text>
</comment>
<dbReference type="EMBL" id="DVKT01000071">
    <property type="protein sequence ID" value="HIT40285.1"/>
    <property type="molecule type" value="Genomic_DNA"/>
</dbReference>
<feature type="signal peptide" evidence="8">
    <location>
        <begin position="1"/>
        <end position="21"/>
    </location>
</feature>
<dbReference type="NCBIfam" id="TIGR04057">
    <property type="entry name" value="SusC_RagA_signa"/>
    <property type="match status" value="1"/>
</dbReference>
<accession>A0A9D1KE22</accession>
<comment type="similarity">
    <text evidence="7">Belongs to the TonB-dependent receptor family.</text>
</comment>
<dbReference type="PROSITE" id="PS00018">
    <property type="entry name" value="EF_HAND_1"/>
    <property type="match status" value="1"/>
</dbReference>
<evidence type="ECO:0000259" key="9">
    <source>
        <dbReference type="Pfam" id="PF07715"/>
    </source>
</evidence>
<dbReference type="Pfam" id="PF07715">
    <property type="entry name" value="Plug"/>
    <property type="match status" value="1"/>
</dbReference>
<dbReference type="InterPro" id="IPR036942">
    <property type="entry name" value="Beta-barrel_TonB_sf"/>
</dbReference>
<dbReference type="InterPro" id="IPR023997">
    <property type="entry name" value="TonB-dep_OMP_SusC/RagA_CS"/>
</dbReference>
<evidence type="ECO:0000313" key="11">
    <source>
        <dbReference type="Proteomes" id="UP000886722"/>
    </source>
</evidence>
<organism evidence="10 11">
    <name type="scientific">Candidatus Caccoplasma intestinavium</name>
    <dbReference type="NCBI Taxonomy" id="2840716"/>
    <lineage>
        <taxon>Bacteria</taxon>
        <taxon>Pseudomonadati</taxon>
        <taxon>Bacteroidota</taxon>
        <taxon>Bacteroidia</taxon>
        <taxon>Bacteroidales</taxon>
        <taxon>Bacteroidaceae</taxon>
        <taxon>Bacteroidaceae incertae sedis</taxon>
        <taxon>Candidatus Caccoplasma</taxon>
    </lineage>
</organism>
<dbReference type="InterPro" id="IPR008969">
    <property type="entry name" value="CarboxyPept-like_regulatory"/>
</dbReference>
<keyword evidence="3 7" id="KW-1134">Transmembrane beta strand</keyword>
<evidence type="ECO:0000256" key="4">
    <source>
        <dbReference type="ARBA" id="ARBA00022692"/>
    </source>
</evidence>
<evidence type="ECO:0000256" key="5">
    <source>
        <dbReference type="ARBA" id="ARBA00023136"/>
    </source>
</evidence>
<dbReference type="Proteomes" id="UP000886722">
    <property type="component" value="Unassembled WGS sequence"/>
</dbReference>
<protein>
    <submittedName>
        <fullName evidence="10">TonB-dependent receptor</fullName>
    </submittedName>
</protein>
<dbReference type="SUPFAM" id="SSF56935">
    <property type="entry name" value="Porins"/>
    <property type="match status" value="1"/>
</dbReference>
<feature type="domain" description="TonB-dependent receptor plug" evidence="9">
    <location>
        <begin position="130"/>
        <end position="254"/>
    </location>
</feature>
<keyword evidence="5 7" id="KW-0472">Membrane</keyword>
<keyword evidence="6 7" id="KW-0998">Cell outer membrane</keyword>
<dbReference type="GO" id="GO:0009279">
    <property type="term" value="C:cell outer membrane"/>
    <property type="evidence" value="ECO:0007669"/>
    <property type="project" value="UniProtKB-SubCell"/>
</dbReference>
<evidence type="ECO:0000256" key="2">
    <source>
        <dbReference type="ARBA" id="ARBA00022448"/>
    </source>
</evidence>
<dbReference type="AlphaFoldDB" id="A0A9D1KE22"/>
<evidence type="ECO:0000256" key="3">
    <source>
        <dbReference type="ARBA" id="ARBA00022452"/>
    </source>
</evidence>
<comment type="subcellular location">
    <subcellularLocation>
        <location evidence="1 7">Cell outer membrane</location>
        <topology evidence="1 7">Multi-pass membrane protein</topology>
    </subcellularLocation>
</comment>
<evidence type="ECO:0000256" key="6">
    <source>
        <dbReference type="ARBA" id="ARBA00023237"/>
    </source>
</evidence>
<proteinExistence type="inferred from homology"/>
<dbReference type="PROSITE" id="PS52016">
    <property type="entry name" value="TONB_DEPENDENT_REC_3"/>
    <property type="match status" value="1"/>
</dbReference>
<dbReference type="NCBIfam" id="TIGR04056">
    <property type="entry name" value="OMP_RagA_SusC"/>
    <property type="match status" value="1"/>
</dbReference>
<dbReference type="SUPFAM" id="SSF49464">
    <property type="entry name" value="Carboxypeptidase regulatory domain-like"/>
    <property type="match status" value="1"/>
</dbReference>
<evidence type="ECO:0000256" key="1">
    <source>
        <dbReference type="ARBA" id="ARBA00004571"/>
    </source>
</evidence>
<evidence type="ECO:0000313" key="10">
    <source>
        <dbReference type="EMBL" id="HIT40285.1"/>
    </source>
</evidence>
<dbReference type="Gene3D" id="2.170.130.10">
    <property type="entry name" value="TonB-dependent receptor, plug domain"/>
    <property type="match status" value="1"/>
</dbReference>
<evidence type="ECO:0000256" key="8">
    <source>
        <dbReference type="SAM" id="SignalP"/>
    </source>
</evidence>
<name>A0A9D1KE22_9BACT</name>
<reference evidence="10" key="1">
    <citation type="submission" date="2020-10" db="EMBL/GenBank/DDBJ databases">
        <authorList>
            <person name="Gilroy R."/>
        </authorList>
    </citation>
    <scope>NUCLEOTIDE SEQUENCE</scope>
    <source>
        <strain evidence="10">21143</strain>
    </source>
</reference>
<sequence>MSPIKYSLLLLCLMISCTLSAQTSSGFISGKVYEIYQGKHEPSIGVNVSIENNQRRVLTGVTTDANGAFSLRVPADAATIVFSFIGMETQRIAYTGQKTMTVVMEASSQELSEVNVSAERVETTDMGISVREQTAATQKIDMSSVVETLPVSSVEEALQGRLAGVDILSGGDPGSKGSIRIRGTATLNSNADPLIVINGVPYSTDIDDSFDFNTANNEDFADMLNLNPYDIESIEVLKDAASTAIYGTKAANGVLLITTKKGAKGKTNFTFSSKFTVKVEPESIPMLNGDEYVAFMQDAIWNTANAQGLQNSASYLELLFDTPEIGYMPSWRYFDEYNANTDWLSQITKDAWIFDNSFSMSGGGEKATYRFSLAYMNEGGTSIGTGLDRITANYNLTYRFSDKFNMYAEFSYTDTQKDEPYFDNVRSEALRKMPNKSPYWINDATGEPTDNYFIRQNSEEFQGASDGDKNYHPLIVANESYNKTTQREERILYRANYQILPGFSWTGWVAMKFKTVKTRQFLPQTAGDFSIDNTNANYSYDGYSNNLSLQTENKFIFRRQFGVHGLTATGLWRTDQSRSSESAEAVYGVAAPGMSDPIAGGAITKLGSGTSEARSMAAVGMVNYTLFNRYIVSFTANYEGRSSLSKANRWGFFPAVGVAWHVQDEAFMQNLDWWTQFKLRASWGQSGNAPKGTAPYVGTYSSIGDYNTSAAIAPNSMQLNKLKWETSTEYDIGTDLGFLDNKLTMTFDYYHKETKDLLQTKVTIPSTVGYASNQLAYYNSGRLSNIGWEYRIDYEIFRNKDWTVSANFNINRNVNKIIELPSNIAEENFSLKNGEYAQRLEPGVAVGSFYGFRYQGVYQNTADTYARDAEGNVMYDLQGKPIVMKNGSYVCYPGDAKYEDINHDGKIDANDVVYIGNSNPMLTGGGGFNVKYRGLGLTVFFHYRLGQKVINQARMDSEAMYGRDNQSKAVLKRWRTEGDNTDIPRALYDYGLNYLGSDRFVEDCSFVRLKTISLSYSIPKRICKKMKINGLNLFVTGYDLFTFSNYKGQDPEVSLPSKVTDLSKDNAQTPRSRRFSFGFNLNF</sequence>
<keyword evidence="8" id="KW-0732">Signal</keyword>
<keyword evidence="4 7" id="KW-0812">Transmembrane</keyword>
<dbReference type="InterPro" id="IPR023996">
    <property type="entry name" value="TonB-dep_OMP_SusC/RagA"/>
</dbReference>
<gene>
    <name evidence="10" type="ORF">IAD06_09675</name>
</gene>
<dbReference type="InterPro" id="IPR012910">
    <property type="entry name" value="Plug_dom"/>
</dbReference>
<dbReference type="PROSITE" id="PS51257">
    <property type="entry name" value="PROKAR_LIPOPROTEIN"/>
    <property type="match status" value="1"/>
</dbReference>
<keyword evidence="2 7" id="KW-0813">Transport</keyword>
<dbReference type="InterPro" id="IPR037066">
    <property type="entry name" value="Plug_dom_sf"/>
</dbReference>
<reference evidence="10" key="2">
    <citation type="journal article" date="2021" name="PeerJ">
        <title>Extensive microbial diversity within the chicken gut microbiome revealed by metagenomics and culture.</title>
        <authorList>
            <person name="Gilroy R."/>
            <person name="Ravi A."/>
            <person name="Getino M."/>
            <person name="Pursley I."/>
            <person name="Horton D.L."/>
            <person name="Alikhan N.F."/>
            <person name="Baker D."/>
            <person name="Gharbi K."/>
            <person name="Hall N."/>
            <person name="Watson M."/>
            <person name="Adriaenssens E.M."/>
            <person name="Foster-Nyarko E."/>
            <person name="Jarju S."/>
            <person name="Secka A."/>
            <person name="Antonio M."/>
            <person name="Oren A."/>
            <person name="Chaudhuri R.R."/>
            <person name="La Ragione R."/>
            <person name="Hildebrand F."/>
            <person name="Pallen M.J."/>
        </authorList>
    </citation>
    <scope>NUCLEOTIDE SEQUENCE</scope>
    <source>
        <strain evidence="10">21143</strain>
    </source>
</reference>